<dbReference type="EMBL" id="MLFU01000006">
    <property type="protein sequence ID" value="KAK1507690.1"/>
    <property type="molecule type" value="Genomic_DNA"/>
</dbReference>
<feature type="region of interest" description="Disordered" evidence="1">
    <location>
        <begin position="91"/>
        <end position="113"/>
    </location>
</feature>
<keyword evidence="3" id="KW-1185">Reference proteome</keyword>
<reference evidence="2 3" key="1">
    <citation type="submission" date="2016-10" db="EMBL/GenBank/DDBJ databases">
        <title>The genome sequence of Colletotrichum fioriniae PJ7.</title>
        <authorList>
            <person name="Baroncelli R."/>
        </authorList>
    </citation>
    <scope>NUCLEOTIDE SEQUENCE [LARGE SCALE GENOMIC DNA]</scope>
    <source>
        <strain evidence="2 3">Tom-12</strain>
    </source>
</reference>
<evidence type="ECO:0000313" key="3">
    <source>
        <dbReference type="Proteomes" id="UP001227543"/>
    </source>
</evidence>
<dbReference type="RefSeq" id="XP_060386643.1">
    <property type="nucleotide sequence ID" value="XM_060518840.1"/>
</dbReference>
<dbReference type="GeneID" id="85403078"/>
<gene>
    <name evidence="2" type="ORF">CTAM01_02802</name>
</gene>
<feature type="region of interest" description="Disordered" evidence="1">
    <location>
        <begin position="137"/>
        <end position="165"/>
    </location>
</feature>
<protein>
    <submittedName>
        <fullName evidence="2">Uncharacterized protein</fullName>
    </submittedName>
</protein>
<sequence>MPSFCCSICCLCCFSPRHRQARHQIDRAAVASYVPIPNLPSSCMVAVPACLPGPEESADIRNQKVPLADLETSDFHSRVCSQTLGQHPSPWFSIPSRLSKGPTTTGPTDDGSVAQRVPCIRRSSLHPVHVQMAIPPQLHGSPKPTSANALDDPPITQGTGRQKRCGLGRWSHVGRQTTTCAQERDPSPLRMTMPLAARINPISQPRVISLH</sequence>
<name>A0ABQ9RNI3_9PEZI</name>
<dbReference type="Proteomes" id="UP001227543">
    <property type="component" value="Unassembled WGS sequence"/>
</dbReference>
<feature type="compositionally biased region" description="Low complexity" evidence="1">
    <location>
        <begin position="101"/>
        <end position="111"/>
    </location>
</feature>
<proteinExistence type="predicted"/>
<comment type="caution">
    <text evidence="2">The sequence shown here is derived from an EMBL/GenBank/DDBJ whole genome shotgun (WGS) entry which is preliminary data.</text>
</comment>
<evidence type="ECO:0000256" key="1">
    <source>
        <dbReference type="SAM" id="MobiDB-lite"/>
    </source>
</evidence>
<evidence type="ECO:0000313" key="2">
    <source>
        <dbReference type="EMBL" id="KAK1507690.1"/>
    </source>
</evidence>
<organism evidence="2 3">
    <name type="scientific">Colletotrichum tamarilloi</name>
    <dbReference type="NCBI Taxonomy" id="1209934"/>
    <lineage>
        <taxon>Eukaryota</taxon>
        <taxon>Fungi</taxon>
        <taxon>Dikarya</taxon>
        <taxon>Ascomycota</taxon>
        <taxon>Pezizomycotina</taxon>
        <taxon>Sordariomycetes</taxon>
        <taxon>Hypocreomycetidae</taxon>
        <taxon>Glomerellales</taxon>
        <taxon>Glomerellaceae</taxon>
        <taxon>Colletotrichum</taxon>
        <taxon>Colletotrichum acutatum species complex</taxon>
    </lineage>
</organism>
<accession>A0ABQ9RNI3</accession>